<dbReference type="InterPro" id="IPR011032">
    <property type="entry name" value="GroES-like_sf"/>
</dbReference>
<evidence type="ECO:0000256" key="7">
    <source>
        <dbReference type="ARBA" id="ARBA00023268"/>
    </source>
</evidence>
<dbReference type="Gene3D" id="3.40.50.150">
    <property type="entry name" value="Vaccinia Virus protein VP39"/>
    <property type="match status" value="1"/>
</dbReference>
<keyword evidence="4" id="KW-0808">Transferase</keyword>
<keyword evidence="1" id="KW-0596">Phosphopantetheine</keyword>
<keyword evidence="15" id="KW-1185">Reference proteome</keyword>
<dbReference type="InterPro" id="IPR057326">
    <property type="entry name" value="KR_dom"/>
</dbReference>
<dbReference type="SUPFAM" id="SSF47336">
    <property type="entry name" value="ACP-like"/>
    <property type="match status" value="1"/>
</dbReference>
<dbReference type="Pfam" id="PF13602">
    <property type="entry name" value="ADH_zinc_N_2"/>
    <property type="match status" value="1"/>
</dbReference>
<dbReference type="InterPro" id="IPR036736">
    <property type="entry name" value="ACP-like_sf"/>
</dbReference>
<feature type="active site" description="Proton donor; for dehydratase activity" evidence="9">
    <location>
        <position position="1169"/>
    </location>
</feature>
<dbReference type="Pfam" id="PF21089">
    <property type="entry name" value="PKS_DH_N"/>
    <property type="match status" value="1"/>
</dbReference>
<dbReference type="InterPro" id="IPR013968">
    <property type="entry name" value="PKS_KR"/>
</dbReference>
<dbReference type="Gene3D" id="3.10.129.110">
    <property type="entry name" value="Polyketide synthase dehydratase"/>
    <property type="match status" value="1"/>
</dbReference>
<feature type="domain" description="Ketosynthase family 3 (KS3)" evidence="12">
    <location>
        <begin position="8"/>
        <end position="428"/>
    </location>
</feature>
<dbReference type="InterPro" id="IPR020806">
    <property type="entry name" value="PKS_PP-bd"/>
</dbReference>
<dbReference type="SMART" id="SM00829">
    <property type="entry name" value="PKS_ER"/>
    <property type="match status" value="1"/>
</dbReference>
<dbReference type="InterPro" id="IPR049900">
    <property type="entry name" value="PKS_mFAS_DH"/>
</dbReference>
<dbReference type="PANTHER" id="PTHR43775">
    <property type="entry name" value="FATTY ACID SYNTHASE"/>
    <property type="match status" value="1"/>
</dbReference>
<dbReference type="Pfam" id="PF08240">
    <property type="entry name" value="ADH_N"/>
    <property type="match status" value="1"/>
</dbReference>
<dbReference type="SMART" id="SM00827">
    <property type="entry name" value="PKS_AT"/>
    <property type="match status" value="1"/>
</dbReference>
<dbReference type="Gene3D" id="3.40.47.10">
    <property type="match status" value="1"/>
</dbReference>
<feature type="region of interest" description="Disordered" evidence="10">
    <location>
        <begin position="440"/>
        <end position="483"/>
    </location>
</feature>
<dbReference type="InterPro" id="IPR020843">
    <property type="entry name" value="ER"/>
</dbReference>
<evidence type="ECO:0000256" key="5">
    <source>
        <dbReference type="ARBA" id="ARBA00022857"/>
    </source>
</evidence>
<dbReference type="SMART" id="SM00826">
    <property type="entry name" value="PKS_DH"/>
    <property type="match status" value="1"/>
</dbReference>
<evidence type="ECO:0000256" key="10">
    <source>
        <dbReference type="SAM" id="MobiDB-lite"/>
    </source>
</evidence>
<evidence type="ECO:0000256" key="9">
    <source>
        <dbReference type="PROSITE-ProRule" id="PRU01363"/>
    </source>
</evidence>
<keyword evidence="3" id="KW-0489">Methyltransferase</keyword>
<evidence type="ECO:0000313" key="14">
    <source>
        <dbReference type="EMBL" id="KAK5997537.1"/>
    </source>
</evidence>
<dbReference type="Gene3D" id="1.10.1200.10">
    <property type="entry name" value="ACP-like"/>
    <property type="match status" value="1"/>
</dbReference>
<dbReference type="SUPFAM" id="SSF53901">
    <property type="entry name" value="Thiolase-like"/>
    <property type="match status" value="1"/>
</dbReference>
<dbReference type="EMBL" id="JAVFKD010000002">
    <property type="protein sequence ID" value="KAK5997537.1"/>
    <property type="molecule type" value="Genomic_DNA"/>
</dbReference>
<dbReference type="SMART" id="SM00823">
    <property type="entry name" value="PKS_PP"/>
    <property type="match status" value="1"/>
</dbReference>
<dbReference type="PROSITE" id="PS52019">
    <property type="entry name" value="PKS_MFAS_DH"/>
    <property type="match status" value="1"/>
</dbReference>
<dbReference type="PROSITE" id="PS50075">
    <property type="entry name" value="CARRIER"/>
    <property type="match status" value="1"/>
</dbReference>
<dbReference type="InterPro" id="IPR001227">
    <property type="entry name" value="Ac_transferase_dom_sf"/>
</dbReference>
<protein>
    <submittedName>
        <fullName evidence="14">Highly reducing polyketide synthase gloL</fullName>
    </submittedName>
</protein>
<dbReference type="InterPro" id="IPR042104">
    <property type="entry name" value="PKS_dehydratase_sf"/>
</dbReference>
<dbReference type="Pfam" id="PF00550">
    <property type="entry name" value="PP-binding"/>
    <property type="match status" value="1"/>
</dbReference>
<feature type="active site" description="Proton acceptor; for dehydratase activity" evidence="9">
    <location>
        <position position="996"/>
    </location>
</feature>
<dbReference type="InterPro" id="IPR020807">
    <property type="entry name" value="PKS_DH"/>
</dbReference>
<dbReference type="InterPro" id="IPR013217">
    <property type="entry name" value="Methyltransf_12"/>
</dbReference>
<evidence type="ECO:0000256" key="6">
    <source>
        <dbReference type="ARBA" id="ARBA00023002"/>
    </source>
</evidence>
<feature type="region of interest" description="C-terminal hotdog fold" evidence="9">
    <location>
        <begin position="1108"/>
        <end position="1249"/>
    </location>
</feature>
<evidence type="ECO:0000259" key="13">
    <source>
        <dbReference type="PROSITE" id="PS52019"/>
    </source>
</evidence>
<evidence type="ECO:0000256" key="4">
    <source>
        <dbReference type="ARBA" id="ARBA00022679"/>
    </source>
</evidence>
<feature type="domain" description="PKS/mFAS DH" evidence="13">
    <location>
        <begin position="964"/>
        <end position="1249"/>
    </location>
</feature>
<dbReference type="Gene3D" id="3.90.180.10">
    <property type="entry name" value="Medium-chain alcohol dehydrogenases, catalytic domain"/>
    <property type="match status" value="1"/>
</dbReference>
<dbReference type="SMART" id="SM00825">
    <property type="entry name" value="PKS_KS"/>
    <property type="match status" value="1"/>
</dbReference>
<evidence type="ECO:0000256" key="8">
    <source>
        <dbReference type="ARBA" id="ARBA00023315"/>
    </source>
</evidence>
<dbReference type="Gene3D" id="3.40.50.720">
    <property type="entry name" value="NAD(P)-binding Rossmann-like Domain"/>
    <property type="match status" value="2"/>
</dbReference>
<evidence type="ECO:0000256" key="2">
    <source>
        <dbReference type="ARBA" id="ARBA00022553"/>
    </source>
</evidence>
<dbReference type="InterPro" id="IPR032821">
    <property type="entry name" value="PKS_assoc"/>
</dbReference>
<dbReference type="Pfam" id="PF00109">
    <property type="entry name" value="ketoacyl-synt"/>
    <property type="match status" value="1"/>
</dbReference>
<dbReference type="InterPro" id="IPR016036">
    <property type="entry name" value="Malonyl_transacylase_ACP-bd"/>
</dbReference>
<dbReference type="InterPro" id="IPR020841">
    <property type="entry name" value="PKS_Beta-ketoAc_synthase_dom"/>
</dbReference>
<gene>
    <name evidence="14" type="ORF">PT974_02900</name>
</gene>
<evidence type="ECO:0000313" key="15">
    <source>
        <dbReference type="Proteomes" id="UP001338125"/>
    </source>
</evidence>
<reference evidence="14 15" key="1">
    <citation type="submission" date="2024-01" db="EMBL/GenBank/DDBJ databases">
        <title>Complete genome of Cladobotryum mycophilum ATHUM6906.</title>
        <authorList>
            <person name="Christinaki A.C."/>
            <person name="Myridakis A.I."/>
            <person name="Kouvelis V.N."/>
        </authorList>
    </citation>
    <scope>NUCLEOTIDE SEQUENCE [LARGE SCALE GENOMIC DNA]</scope>
    <source>
        <strain evidence="14 15">ATHUM6906</strain>
    </source>
</reference>
<accession>A0ABR0SZK5</accession>
<dbReference type="CDD" id="cd05195">
    <property type="entry name" value="enoyl_red"/>
    <property type="match status" value="1"/>
</dbReference>
<dbReference type="InterPro" id="IPR016035">
    <property type="entry name" value="Acyl_Trfase/lysoPLipase"/>
</dbReference>
<dbReference type="SUPFAM" id="SSF52151">
    <property type="entry name" value="FabD/lysophospholipase-like"/>
    <property type="match status" value="1"/>
</dbReference>
<sequence length="2499" mass="272315">MASPRDPVKPIAVIGMSMRLPGGVSTADDFWRLLMNKEDGRCRVPESRYNVDGFRGDSRRENVGTEYGFFLPDANLKAFDTSFFTTTRAEALMTDPQQRILMEVVWECIESAGATNLQGTNTGVYVGNFGEDWHQLVHQDTQSSSPFRVSNTSDFIISNKISYQFDLRGPSLTIRTACSAAMTGLHLACQALQNGECPAAIVAGSSLILGPSMTQDMTAQGVLSPDGTCKTFDAAADGFARAEGFNAILIKPLEDAIRDNDPIRAVIRSTSANSDGRLSSIGAPSAEAQVQMIQHAYSIAGIDDLSQTAFVECHGTGTMVGDPIEATAVGEAFGDAARTVYIGSVKPNLGHTEGASGLTSVIKAVLALENEIIPPNINFSTPNPKIPFEKYNLKVPVEPIPWPTDRHCRVSVNSFGIGGANAHVILDSAASFGIPRRFKTASTGAKSSGSDRGNESNASNAMSYDGTNGVAIGDSNTDAAKPSEPICDEHLHKYSNDTNGVVNSPEAPQGVDEHRPTLLVLSATSESSLKARAADIERYIEARASSVDAIAHTLGTRRIHLPHRAFAIMDGTDEPPRFTSFRKPSGSLADIVFTFTGQGAQWAGMGGDLCHWMPSFLSDIREMDRALSTLSIPPEWKIEDLLCSETDSEIISKAELAQPLSTALQISLARLLINCGIKPSAVVGHSSGEIAAAFVAGALTLDEAIICSYQRGLIMKRAELPAGRMAAVGLSCKEVSPFLVEGVRIACENSPKSVTLSGDAEAVEKVVKAIKDGNKDTFVRLLHVEVAYHSHHMSYVGQEYQNSLGPYVSAKQASLPFYSSVTGHLAPSGFDLGPSYWRTNLESPVLFSSAVRDALHDLNNPVLVEVGPHSALKGPLRQIFQAHMSASNRATYLPTIIRNESSTRAVLATLGELFSLGHTVNLASVNPASHVLVDLPLYPWDHSMELWHESRISRDWRLKEHPHHELLGTGCSAVGGTHQVWRNLLTLRDVPWLGDHVIVKDVVFPCAAYVTMMGEAIRQVTGSKAYQLRDVVVRSAMVIPESDTIELMTIMNLSKLTDYTQSSWYEFSISSFNGSSWVQHCIAQGKAAEPDMIQPSEERLTAILSSLPRKIPEKYLYRKMEAMGLNFGHSFRSLQDVSAHTEECIARATVREVETRDAKQHAVHPITIDACLQLSGVATSKGVVRQMRSLKVPARIGSLYVGPGEAGSVIEAVERAADGTDIIAITRGLKVIIDLQDVKFIRLDAGDDQSSMQVGQSLSRLEWRPDIDFSNPQDLLQGLDRRDTLQALEKITTWCILQWLDVIDSTDISSPPDHLAKFVKWLKEEKQRMLRGEYVLVPQAAQWALANADVRKSIPDDLAIEVGSLDSIGLAKMFEMCSIVSQPGNIKAIASGELHPLQVYMDTGGLYETYILTNNSLYAGDFFRLCGHSQPNLRVLEIGGGTAGTTEVVLSQLTSNTGTRTYASYTFTDISAGFFTAARGRLKNWQGIEYKTLDITKDPTEQGFSRGAYDLVIAANGLLPGWWVGDGDGRAEEPAVSRERWDQELRSAGFGGIEAIGLNDDENYQFISHIISSVPYQKSRKDNFLLLYNRERPEFASQLASILDQNGIRVSWASIHDKTWGDGQDILAVMDLENPFFSKISDEDYTAFMACLAGCKGGLLWLTRSAQVGCINPDYGLVNGFARTVRLETSIDFWTAELQNLDSLTMDAVVSIAARFLERTPGSAQKVDCEFSVHDGQIHIGRYDWSPMAEELHSHSTLNNDDPKQVVVGRLGMLDSIGWVQSAAPSLQPDEIEIRISCVGLNFRDVMMAMGILPGKKGHDSPLGLEAAGVVTRVGSNVNHLTIGDRVMTMYAGLFATRRVIPGNVAFRIPDDLSFEGAATMCVVYGTVIYAIIHKACGGVGQAAIQICQMLGADIYVTVGSEEKVQFIQQHYGISRERIFNSRNASFYDDLMCATAGNGVDLVLNSLSGELLHASWKCVARWGKMMEIGKRDIIERGQVAMDMFNNNRTFYGISLDIIHERPALLIKLMTQVLKYYSEGHIKPIAPITIFPARDISDAFRYMQSGKHIGKIVVTMPEDASNPSAVGADKETILSSSRTYLLVGGLGGLGKAVTSWMVEKGARSFVFLSRSAGKSVEDQAFLLELKSQGCSTVTIAGSVIEMEDVVRCVEAAPTPIAGVIQMSMVLRDMAIFKMGYDDWNAVQRPKVRGTWNLHEALLGVNLDFFILFSSISGAHGLYGQANYSSANSFLGSFVQYRQNLGLPCSAIDIGIMDGVGIINTLTQDRKKLSAIGMTLVQDHALMEAIELCIKQSISQKTLNHADPSVAPRNNSNTYVSTHQISIGLESSKRFDDPENRNPIKYDIRMGLARQREKLNSQSTDARSEGIRAIINAIASDPQILNDATTLNQITTEIGRTLCGFAMIPVETMDASMTLGAMGIDSLVSIELRNWWRGTLGVEISVLEMMSAGTISRLGVLAIKSLKKKHGLVADEAKGEEVPET</sequence>
<keyword evidence="8" id="KW-0012">Acyltransferase</keyword>
<feature type="domain" description="Carrier" evidence="11">
    <location>
        <begin position="2403"/>
        <end position="2480"/>
    </location>
</feature>
<dbReference type="Pfam" id="PF14765">
    <property type="entry name" value="PS-DH"/>
    <property type="match status" value="1"/>
</dbReference>
<dbReference type="InterPro" id="IPR014043">
    <property type="entry name" value="Acyl_transferase_dom"/>
</dbReference>
<dbReference type="SUPFAM" id="SSF55048">
    <property type="entry name" value="Probable ACP-binding domain of malonyl-CoA ACP transacylase"/>
    <property type="match status" value="1"/>
</dbReference>
<keyword evidence="7" id="KW-0511">Multifunctional enzyme</keyword>
<dbReference type="PANTHER" id="PTHR43775:SF49">
    <property type="entry name" value="SYNTHASE, PUTATIVE (JCVI)-RELATED"/>
    <property type="match status" value="1"/>
</dbReference>
<evidence type="ECO:0000259" key="12">
    <source>
        <dbReference type="PROSITE" id="PS52004"/>
    </source>
</evidence>
<dbReference type="SMART" id="SM00822">
    <property type="entry name" value="PKS_KR"/>
    <property type="match status" value="1"/>
</dbReference>
<dbReference type="SUPFAM" id="SSF53335">
    <property type="entry name" value="S-adenosyl-L-methionine-dependent methyltransferases"/>
    <property type="match status" value="1"/>
</dbReference>
<dbReference type="InterPro" id="IPR049552">
    <property type="entry name" value="PKS_DH_N"/>
</dbReference>
<dbReference type="Pfam" id="PF00698">
    <property type="entry name" value="Acyl_transf_1"/>
    <property type="match status" value="1"/>
</dbReference>
<dbReference type="Gene3D" id="3.40.366.10">
    <property type="entry name" value="Malonyl-Coenzyme A Acyl Carrier Protein, domain 2"/>
    <property type="match status" value="1"/>
</dbReference>
<dbReference type="InterPro" id="IPR014030">
    <property type="entry name" value="Ketoacyl_synth_N"/>
</dbReference>
<dbReference type="Pfam" id="PF02801">
    <property type="entry name" value="Ketoacyl-synt_C"/>
    <property type="match status" value="1"/>
</dbReference>
<feature type="compositionally biased region" description="Polar residues" evidence="10">
    <location>
        <begin position="440"/>
        <end position="466"/>
    </location>
</feature>
<dbReference type="InterPro" id="IPR029063">
    <property type="entry name" value="SAM-dependent_MTases_sf"/>
</dbReference>
<evidence type="ECO:0000259" key="11">
    <source>
        <dbReference type="PROSITE" id="PS50075"/>
    </source>
</evidence>
<dbReference type="InterPro" id="IPR013154">
    <property type="entry name" value="ADH-like_N"/>
</dbReference>
<dbReference type="InterPro" id="IPR036291">
    <property type="entry name" value="NAD(P)-bd_dom_sf"/>
</dbReference>
<feature type="region of interest" description="N-terminal hotdog fold" evidence="9">
    <location>
        <begin position="964"/>
        <end position="1092"/>
    </location>
</feature>
<dbReference type="InterPro" id="IPR014031">
    <property type="entry name" value="Ketoacyl_synth_C"/>
</dbReference>
<evidence type="ECO:0000256" key="3">
    <source>
        <dbReference type="ARBA" id="ARBA00022603"/>
    </source>
</evidence>
<dbReference type="Pfam" id="PF08242">
    <property type="entry name" value="Methyltransf_12"/>
    <property type="match status" value="1"/>
</dbReference>
<keyword evidence="5" id="KW-0521">NADP</keyword>
<keyword evidence="6" id="KW-0560">Oxidoreductase</keyword>
<dbReference type="Pfam" id="PF08659">
    <property type="entry name" value="KR"/>
    <property type="match status" value="1"/>
</dbReference>
<dbReference type="PROSITE" id="PS52004">
    <property type="entry name" value="KS3_2"/>
    <property type="match status" value="1"/>
</dbReference>
<dbReference type="InterPro" id="IPR049551">
    <property type="entry name" value="PKS_DH_C"/>
</dbReference>
<dbReference type="Gene3D" id="3.30.70.3290">
    <property type="match status" value="1"/>
</dbReference>
<dbReference type="SUPFAM" id="SSF50129">
    <property type="entry name" value="GroES-like"/>
    <property type="match status" value="1"/>
</dbReference>
<dbReference type="InterPro" id="IPR050091">
    <property type="entry name" value="PKS_NRPS_Biosynth_Enz"/>
</dbReference>
<proteinExistence type="predicted"/>
<dbReference type="InterPro" id="IPR016039">
    <property type="entry name" value="Thiolase-like"/>
</dbReference>
<dbReference type="SUPFAM" id="SSF51735">
    <property type="entry name" value="NAD(P)-binding Rossmann-fold domains"/>
    <property type="match status" value="2"/>
</dbReference>
<keyword evidence="2" id="KW-0597">Phosphoprotein</keyword>
<dbReference type="Proteomes" id="UP001338125">
    <property type="component" value="Unassembled WGS sequence"/>
</dbReference>
<dbReference type="Pfam" id="PF16197">
    <property type="entry name" value="KAsynt_C_assoc"/>
    <property type="match status" value="1"/>
</dbReference>
<comment type="caution">
    <text evidence="14">The sequence shown here is derived from an EMBL/GenBank/DDBJ whole genome shotgun (WGS) entry which is preliminary data.</text>
</comment>
<organism evidence="14 15">
    <name type="scientific">Cladobotryum mycophilum</name>
    <dbReference type="NCBI Taxonomy" id="491253"/>
    <lineage>
        <taxon>Eukaryota</taxon>
        <taxon>Fungi</taxon>
        <taxon>Dikarya</taxon>
        <taxon>Ascomycota</taxon>
        <taxon>Pezizomycotina</taxon>
        <taxon>Sordariomycetes</taxon>
        <taxon>Hypocreomycetidae</taxon>
        <taxon>Hypocreales</taxon>
        <taxon>Hypocreaceae</taxon>
        <taxon>Cladobotryum</taxon>
    </lineage>
</organism>
<name>A0ABR0SZK5_9HYPO</name>
<dbReference type="CDD" id="cd00833">
    <property type="entry name" value="PKS"/>
    <property type="match status" value="1"/>
</dbReference>
<evidence type="ECO:0000256" key="1">
    <source>
        <dbReference type="ARBA" id="ARBA00022450"/>
    </source>
</evidence>
<dbReference type="Pfam" id="PF22621">
    <property type="entry name" value="CurL-like_PKS_C"/>
    <property type="match status" value="1"/>
</dbReference>
<dbReference type="InterPro" id="IPR009081">
    <property type="entry name" value="PP-bd_ACP"/>
</dbReference>